<dbReference type="InterPro" id="IPR029058">
    <property type="entry name" value="AB_hydrolase_fold"/>
</dbReference>
<dbReference type="Gene3D" id="3.40.50.1820">
    <property type="entry name" value="alpha/beta hydrolase"/>
    <property type="match status" value="1"/>
</dbReference>
<gene>
    <name evidence="3" type="ORF">AAF712_002352</name>
</gene>
<dbReference type="PANTHER" id="PTHR48081:SF8">
    <property type="entry name" value="ALPHA_BETA HYDROLASE FOLD-3 DOMAIN-CONTAINING PROTEIN-RELATED"/>
    <property type="match status" value="1"/>
</dbReference>
<dbReference type="EMBL" id="JBBXMP010000006">
    <property type="protein sequence ID" value="KAL0070519.1"/>
    <property type="molecule type" value="Genomic_DNA"/>
</dbReference>
<keyword evidence="4" id="KW-1185">Reference proteome</keyword>
<proteinExistence type="predicted"/>
<keyword evidence="1" id="KW-0378">Hydrolase</keyword>
<dbReference type="SUPFAM" id="SSF53474">
    <property type="entry name" value="alpha/beta-Hydrolases"/>
    <property type="match status" value="1"/>
</dbReference>
<protein>
    <recommendedName>
        <fullName evidence="2">Alpha/beta hydrolase fold-3 domain-containing protein</fullName>
    </recommendedName>
</protein>
<dbReference type="Pfam" id="PF07859">
    <property type="entry name" value="Abhydrolase_3"/>
    <property type="match status" value="1"/>
</dbReference>
<dbReference type="PANTHER" id="PTHR48081">
    <property type="entry name" value="AB HYDROLASE SUPERFAMILY PROTEIN C4A8.06C"/>
    <property type="match status" value="1"/>
</dbReference>
<dbReference type="InterPro" id="IPR050300">
    <property type="entry name" value="GDXG_lipolytic_enzyme"/>
</dbReference>
<evidence type="ECO:0000313" key="4">
    <source>
        <dbReference type="Proteomes" id="UP001437256"/>
    </source>
</evidence>
<organism evidence="3 4">
    <name type="scientific">Marasmius tenuissimus</name>
    <dbReference type="NCBI Taxonomy" id="585030"/>
    <lineage>
        <taxon>Eukaryota</taxon>
        <taxon>Fungi</taxon>
        <taxon>Dikarya</taxon>
        <taxon>Basidiomycota</taxon>
        <taxon>Agaricomycotina</taxon>
        <taxon>Agaricomycetes</taxon>
        <taxon>Agaricomycetidae</taxon>
        <taxon>Agaricales</taxon>
        <taxon>Marasmiineae</taxon>
        <taxon>Marasmiaceae</taxon>
        <taxon>Marasmius</taxon>
    </lineage>
</organism>
<dbReference type="Proteomes" id="UP001437256">
    <property type="component" value="Unassembled WGS sequence"/>
</dbReference>
<sequence length="339" mass="37534">MAEYTHLSEINPEFAEAVAKLPPAPPVLSEDLATCRANYLNMVIPACHALFEKVIPPESAYKVSDHYIPVGGGVEVLARCIVPTPRTGEDGKFPLLFWIHGGGWTIGGVDWDDYKCRKLAVDRRVSVVNCEYRMGPEEPFPAASNDCLNALKYVASHEDSFSADLSKGFLIAGMSAGGNLTAVTAHLYRDDPLSKKKPLTGQLLVVPVTCHPDGYPEKYKSQLLSMEQNKEAPILNKKMMRCFFDWYAGPPKDPRVSPLLFPSHRDLPPAFVQVCGLDPLRDEGFLYEKELRASGVKTKLEVYPGVPHAFELAVPETKICRKFVDDFENAVTWLLNGAP</sequence>
<dbReference type="InterPro" id="IPR013094">
    <property type="entry name" value="AB_hydrolase_3"/>
</dbReference>
<feature type="domain" description="Alpha/beta hydrolase fold-3" evidence="2">
    <location>
        <begin position="96"/>
        <end position="311"/>
    </location>
</feature>
<evidence type="ECO:0000256" key="1">
    <source>
        <dbReference type="ARBA" id="ARBA00022801"/>
    </source>
</evidence>
<evidence type="ECO:0000313" key="3">
    <source>
        <dbReference type="EMBL" id="KAL0070519.1"/>
    </source>
</evidence>
<comment type="caution">
    <text evidence="3">The sequence shown here is derived from an EMBL/GenBank/DDBJ whole genome shotgun (WGS) entry which is preliminary data.</text>
</comment>
<reference evidence="3 4" key="1">
    <citation type="submission" date="2024-05" db="EMBL/GenBank/DDBJ databases">
        <title>A draft genome resource for the thread blight pathogen Marasmius tenuissimus strain MS-2.</title>
        <authorList>
            <person name="Yulfo-Soto G.E."/>
            <person name="Baruah I.K."/>
            <person name="Amoako-Attah I."/>
            <person name="Bukari Y."/>
            <person name="Meinhardt L.W."/>
            <person name="Bailey B.A."/>
            <person name="Cohen S.P."/>
        </authorList>
    </citation>
    <scope>NUCLEOTIDE SEQUENCE [LARGE SCALE GENOMIC DNA]</scope>
    <source>
        <strain evidence="3 4">MS-2</strain>
    </source>
</reference>
<accession>A0ABR3AB06</accession>
<evidence type="ECO:0000259" key="2">
    <source>
        <dbReference type="Pfam" id="PF07859"/>
    </source>
</evidence>
<name>A0ABR3AB06_9AGAR</name>